<dbReference type="AlphaFoldDB" id="A0AAD9JRP7"/>
<keyword evidence="2" id="KW-1185">Reference proteome</keyword>
<dbReference type="Proteomes" id="UP001209878">
    <property type="component" value="Unassembled WGS sequence"/>
</dbReference>
<protein>
    <submittedName>
        <fullName evidence="1">Uncharacterized protein</fullName>
    </submittedName>
</protein>
<organism evidence="1 2">
    <name type="scientific">Ridgeia piscesae</name>
    <name type="common">Tubeworm</name>
    <dbReference type="NCBI Taxonomy" id="27915"/>
    <lineage>
        <taxon>Eukaryota</taxon>
        <taxon>Metazoa</taxon>
        <taxon>Spiralia</taxon>
        <taxon>Lophotrochozoa</taxon>
        <taxon>Annelida</taxon>
        <taxon>Polychaeta</taxon>
        <taxon>Sedentaria</taxon>
        <taxon>Canalipalpata</taxon>
        <taxon>Sabellida</taxon>
        <taxon>Siboglinidae</taxon>
        <taxon>Ridgeia</taxon>
    </lineage>
</organism>
<dbReference type="EMBL" id="JAODUO010001812">
    <property type="protein sequence ID" value="KAK2158209.1"/>
    <property type="molecule type" value="Genomic_DNA"/>
</dbReference>
<reference evidence="1" key="1">
    <citation type="journal article" date="2023" name="Mol. Biol. Evol.">
        <title>Third-Generation Sequencing Reveals the Adaptive Role of the Epigenome in Three Deep-Sea Polychaetes.</title>
        <authorList>
            <person name="Perez M."/>
            <person name="Aroh O."/>
            <person name="Sun Y."/>
            <person name="Lan Y."/>
            <person name="Juniper S.K."/>
            <person name="Young C.R."/>
            <person name="Angers B."/>
            <person name="Qian P.Y."/>
        </authorList>
    </citation>
    <scope>NUCLEOTIDE SEQUENCE</scope>
    <source>
        <strain evidence="1">R07B-5</strain>
    </source>
</reference>
<accession>A0AAD9JRP7</accession>
<sequence>MNVQSQPQQDCRVDLVCIYVCDGDAATFLCCAHGRTFASDTIYIYNIIYTCFRCKKIITLIVLLLMSLSQRSVTRWHARAAQDCLASSLARCVHLQQCITGNQSVCTNQFGTESTRNKQQCTVGCSRLFT</sequence>
<proteinExistence type="predicted"/>
<comment type="caution">
    <text evidence="1">The sequence shown here is derived from an EMBL/GenBank/DDBJ whole genome shotgun (WGS) entry which is preliminary data.</text>
</comment>
<name>A0AAD9JRP7_RIDPI</name>
<gene>
    <name evidence="1" type="ORF">NP493_1812g00030</name>
</gene>
<evidence type="ECO:0000313" key="2">
    <source>
        <dbReference type="Proteomes" id="UP001209878"/>
    </source>
</evidence>
<evidence type="ECO:0000313" key="1">
    <source>
        <dbReference type="EMBL" id="KAK2158209.1"/>
    </source>
</evidence>